<evidence type="ECO:0000256" key="3">
    <source>
        <dbReference type="ARBA" id="ARBA00023163"/>
    </source>
</evidence>
<dbReference type="RefSeq" id="WP_011395070.1">
    <property type="nucleotide sequence ID" value="NC_007645.1"/>
</dbReference>
<organism evidence="6 7">
    <name type="scientific">Hahella chejuensis (strain KCTC 2396)</name>
    <dbReference type="NCBI Taxonomy" id="349521"/>
    <lineage>
        <taxon>Bacteria</taxon>
        <taxon>Pseudomonadati</taxon>
        <taxon>Pseudomonadota</taxon>
        <taxon>Gammaproteobacteria</taxon>
        <taxon>Oceanospirillales</taxon>
        <taxon>Hahellaceae</taxon>
        <taxon>Hahella</taxon>
    </lineage>
</organism>
<dbReference type="PANTHER" id="PTHR30204">
    <property type="entry name" value="REDOX-CYCLING DRUG-SENSING TRANSCRIPTIONAL ACTIVATOR SOXR"/>
    <property type="match status" value="1"/>
</dbReference>
<dbReference type="AlphaFoldDB" id="Q2SMX9"/>
<proteinExistence type="predicted"/>
<dbReference type="SUPFAM" id="SSF46955">
    <property type="entry name" value="Putative DNA-binding domain"/>
    <property type="match status" value="1"/>
</dbReference>
<feature type="region of interest" description="Disordered" evidence="4">
    <location>
        <begin position="131"/>
        <end position="155"/>
    </location>
</feature>
<dbReference type="eggNOG" id="COG0789">
    <property type="taxonomic scope" value="Bacteria"/>
</dbReference>
<dbReference type="InterPro" id="IPR047057">
    <property type="entry name" value="MerR_fam"/>
</dbReference>
<dbReference type="Pfam" id="PF09278">
    <property type="entry name" value="MerR-DNA-bind"/>
    <property type="match status" value="1"/>
</dbReference>
<keyword evidence="2" id="KW-0238">DNA-binding</keyword>
<gene>
    <name evidence="6" type="ordered locus">HCH_01117</name>
</gene>
<keyword evidence="7" id="KW-1185">Reference proteome</keyword>
<evidence type="ECO:0000256" key="4">
    <source>
        <dbReference type="SAM" id="MobiDB-lite"/>
    </source>
</evidence>
<dbReference type="GO" id="GO:0003700">
    <property type="term" value="F:DNA-binding transcription factor activity"/>
    <property type="evidence" value="ECO:0007669"/>
    <property type="project" value="InterPro"/>
</dbReference>
<evidence type="ECO:0000313" key="6">
    <source>
        <dbReference type="EMBL" id="ABC27995.1"/>
    </source>
</evidence>
<evidence type="ECO:0000256" key="1">
    <source>
        <dbReference type="ARBA" id="ARBA00023015"/>
    </source>
</evidence>
<dbReference type="PANTHER" id="PTHR30204:SF97">
    <property type="entry name" value="MERR FAMILY REGULATORY PROTEIN"/>
    <property type="match status" value="1"/>
</dbReference>
<dbReference type="PROSITE" id="PS50937">
    <property type="entry name" value="HTH_MERR_2"/>
    <property type="match status" value="1"/>
</dbReference>
<accession>Q2SMX9</accession>
<dbReference type="Gene3D" id="1.10.1660.10">
    <property type="match status" value="1"/>
</dbReference>
<dbReference type="InterPro" id="IPR000551">
    <property type="entry name" value="MerR-type_HTH_dom"/>
</dbReference>
<keyword evidence="1" id="KW-0805">Transcription regulation</keyword>
<reference evidence="6 7" key="1">
    <citation type="journal article" date="2005" name="Nucleic Acids Res.">
        <title>Genomic blueprint of Hahella chejuensis, a marine microbe producing an algicidal agent.</title>
        <authorList>
            <person name="Jeong H."/>
            <person name="Yim J.H."/>
            <person name="Lee C."/>
            <person name="Choi S.-H."/>
            <person name="Park Y.K."/>
            <person name="Yoon S.H."/>
            <person name="Hur C.-G."/>
            <person name="Kang H.-Y."/>
            <person name="Kim D."/>
            <person name="Lee H.H."/>
            <person name="Park K.H."/>
            <person name="Park S.-H."/>
            <person name="Park H.-S."/>
            <person name="Lee H.K."/>
            <person name="Oh T.K."/>
            <person name="Kim J.F."/>
        </authorList>
    </citation>
    <scope>NUCLEOTIDE SEQUENCE [LARGE SCALE GENOMIC DNA]</scope>
    <source>
        <strain evidence="6 7">KCTC 2396</strain>
    </source>
</reference>
<evidence type="ECO:0000313" key="7">
    <source>
        <dbReference type="Proteomes" id="UP000000238"/>
    </source>
</evidence>
<evidence type="ECO:0000259" key="5">
    <source>
        <dbReference type="PROSITE" id="PS50937"/>
    </source>
</evidence>
<feature type="compositionally biased region" description="Basic residues" evidence="4">
    <location>
        <begin position="131"/>
        <end position="144"/>
    </location>
</feature>
<feature type="domain" description="HTH merR-type" evidence="5">
    <location>
        <begin position="6"/>
        <end position="74"/>
    </location>
</feature>
<name>Q2SMX9_HAHCH</name>
<dbReference type="KEGG" id="hch:HCH_01117"/>
<dbReference type="OrthoDB" id="9802039at2"/>
<dbReference type="HOGENOM" id="CLU_060077_5_2_6"/>
<dbReference type="Proteomes" id="UP000000238">
    <property type="component" value="Chromosome"/>
</dbReference>
<evidence type="ECO:0000256" key="2">
    <source>
        <dbReference type="ARBA" id="ARBA00023125"/>
    </source>
</evidence>
<dbReference type="SMART" id="SM00422">
    <property type="entry name" value="HTH_MERR"/>
    <property type="match status" value="1"/>
</dbReference>
<feature type="compositionally biased region" description="Low complexity" evidence="4">
    <location>
        <begin position="145"/>
        <end position="155"/>
    </location>
</feature>
<dbReference type="InterPro" id="IPR009061">
    <property type="entry name" value="DNA-bd_dom_put_sf"/>
</dbReference>
<dbReference type="STRING" id="349521.HCH_01117"/>
<dbReference type="Pfam" id="PF00376">
    <property type="entry name" value="MerR"/>
    <property type="match status" value="1"/>
</dbReference>
<dbReference type="GO" id="GO:0003677">
    <property type="term" value="F:DNA binding"/>
    <property type="evidence" value="ECO:0007669"/>
    <property type="project" value="UniProtKB-KW"/>
</dbReference>
<dbReference type="CDD" id="cd04781">
    <property type="entry name" value="HTH_MerR-like_sg6"/>
    <property type="match status" value="1"/>
</dbReference>
<protein>
    <submittedName>
        <fullName evidence="6">Predicted transcriptional regulator</fullName>
    </submittedName>
</protein>
<keyword evidence="3" id="KW-0804">Transcription</keyword>
<sequence length="155" mass="17381">MKNCNELDIAEVAKLSGLPASTLRYYEEKGLIKSIGREGLKRIFRSTVIDQLGLISLGQYAGFSLEEIGAMFSHDGKPKIDRAQLIEKASELDQLIQRMETMRDSIIHVANCPEPNQLECPRFQTLIRSAARKRHNEGRLKGKPGKSQQGKGEKD</sequence>
<dbReference type="InterPro" id="IPR015358">
    <property type="entry name" value="Tscrpt_reg_MerR_DNA-bd"/>
</dbReference>
<dbReference type="EMBL" id="CP000155">
    <property type="protein sequence ID" value="ABC27995.1"/>
    <property type="molecule type" value="Genomic_DNA"/>
</dbReference>